<dbReference type="RefSeq" id="WP_181888005.1">
    <property type="nucleotide sequence ID" value="NZ_CP059472.1"/>
</dbReference>
<dbReference type="EMBL" id="JACEUX010000008">
    <property type="protein sequence ID" value="MBA5247906.1"/>
    <property type="molecule type" value="Genomic_DNA"/>
</dbReference>
<reference evidence="1" key="4">
    <citation type="submission" date="2020-07" db="EMBL/GenBank/DDBJ databases">
        <authorList>
            <person name="Yang C."/>
        </authorList>
    </citation>
    <scope>NUCLEOTIDE SEQUENCE</scope>
    <source>
        <strain evidence="1">Cx-624</strain>
    </source>
</reference>
<reference evidence="3" key="2">
    <citation type="submission" date="2020-07" db="EMBL/GenBank/DDBJ databases">
        <title>Chryseobacterium sp.cx-624.</title>
        <authorList>
            <person name="Yang C."/>
        </authorList>
    </citation>
    <scope>NUCLEOTIDE SEQUENCE [LARGE SCALE GENOMIC DNA]</scope>
    <source>
        <strain evidence="3">cx-624</strain>
    </source>
</reference>
<proteinExistence type="predicted"/>
<evidence type="ECO:0000313" key="3">
    <source>
        <dbReference type="Proteomes" id="UP000515349"/>
    </source>
</evidence>
<accession>A0A7D7QLD4</accession>
<dbReference type="Proteomes" id="UP000515349">
    <property type="component" value="Chromosome"/>
</dbReference>
<organism evidence="2 3">
    <name type="scientific">Marnyiella aurantia</name>
    <dbReference type="NCBI Taxonomy" id="2758037"/>
    <lineage>
        <taxon>Bacteria</taxon>
        <taxon>Pseudomonadati</taxon>
        <taxon>Bacteroidota</taxon>
        <taxon>Flavobacteriia</taxon>
        <taxon>Flavobacteriales</taxon>
        <taxon>Weeksellaceae</taxon>
        <taxon>Marnyiella</taxon>
    </lineage>
</organism>
<sequence>MCKSFRSAPTFAHRSADYIRSCVKAFSLSQKPSTHLRIGKIPSGKQASRGNFANPRFVMHKAKKPQTNIESLTKKELKYERRLIAFIDILGFKDIVKQSETDTSKIELIYSVLEYLKDWEKTEKWDLKFVEIEESAQYKGVNNFDLRGKTNTTTFSDSIVVSVKVDDNVNEMASTLIVNLAYIGTVLLEKGILFRGGLTIGNIIHVDNGTVFGQGLIDAFMLETRSAKYPRIVLSDKLLNELNYPIETKRNSYPYHQYLDRYDDGCVGFHQLIYYQVIEIWTEMTPELLTESLSKVRKVIINGLDSSFEKPEVFEKFKWLKEQYNKLIILNDFDFETKTEEHIKQKIRELNDGIAGQNIHYSYTDNFYENRRNDKG</sequence>
<reference evidence="4" key="3">
    <citation type="submission" date="2020-07" db="EMBL/GenBank/DDBJ databases">
        <title>Flavobacterium sp. xlx-214.</title>
        <authorList>
            <person name="Yang C."/>
        </authorList>
    </citation>
    <scope>NUCLEOTIDE SEQUENCE [LARGE SCALE GENOMIC DNA]</scope>
    <source>
        <strain evidence="4">CX-624</strain>
    </source>
</reference>
<dbReference type="KEGG" id="cbau:H1R16_03285"/>
<protein>
    <recommendedName>
        <fullName evidence="5">Guanylate cyclase domain-containing protein</fullName>
    </recommendedName>
</protein>
<dbReference type="AlphaFoldDB" id="A0A7D7QLD4"/>
<reference evidence="2" key="1">
    <citation type="submission" date="2020-07" db="EMBL/GenBank/DDBJ databases">
        <title>Chryseobacterium sp. CX-624.</title>
        <authorList>
            <person name="Yang C."/>
        </authorList>
    </citation>
    <scope>NUCLEOTIDE SEQUENCE</scope>
    <source>
        <strain evidence="2">CX-624</strain>
    </source>
</reference>
<dbReference type="EMBL" id="CP059472">
    <property type="protein sequence ID" value="QMS99045.1"/>
    <property type="molecule type" value="Genomic_DNA"/>
</dbReference>
<evidence type="ECO:0000313" key="2">
    <source>
        <dbReference type="EMBL" id="QMS99045.1"/>
    </source>
</evidence>
<keyword evidence="4" id="KW-1185">Reference proteome</keyword>
<gene>
    <name evidence="2" type="ORF">H1R16_03285</name>
    <name evidence="1" type="ORF">H2507_12115</name>
</gene>
<evidence type="ECO:0000313" key="1">
    <source>
        <dbReference type="EMBL" id="MBA5247906.1"/>
    </source>
</evidence>
<evidence type="ECO:0008006" key="5">
    <source>
        <dbReference type="Google" id="ProtNLM"/>
    </source>
</evidence>
<dbReference type="Proteomes" id="UP000539710">
    <property type="component" value="Unassembled WGS sequence"/>
</dbReference>
<evidence type="ECO:0000313" key="4">
    <source>
        <dbReference type="Proteomes" id="UP000539710"/>
    </source>
</evidence>
<name>A0A7D7QLD4_9FLAO</name>